<dbReference type="GO" id="GO:0009279">
    <property type="term" value="C:cell outer membrane"/>
    <property type="evidence" value="ECO:0007669"/>
    <property type="project" value="UniProtKB-SubCell"/>
</dbReference>
<keyword evidence="2" id="KW-0813">Transport</keyword>
<gene>
    <name evidence="8" type="ORF">MNBD_PLANCTO02-2779</name>
</gene>
<feature type="coiled-coil region" evidence="7">
    <location>
        <begin position="224"/>
        <end position="260"/>
    </location>
</feature>
<reference evidence="8" key="1">
    <citation type="submission" date="2018-06" db="EMBL/GenBank/DDBJ databases">
        <authorList>
            <person name="Zhirakovskaya E."/>
        </authorList>
    </citation>
    <scope>NUCLEOTIDE SEQUENCE</scope>
</reference>
<evidence type="ECO:0000256" key="4">
    <source>
        <dbReference type="ARBA" id="ARBA00022692"/>
    </source>
</evidence>
<keyword evidence="5" id="KW-0472">Membrane</keyword>
<dbReference type="PANTHER" id="PTHR30026:SF20">
    <property type="entry name" value="OUTER MEMBRANE PROTEIN TOLC"/>
    <property type="match status" value="1"/>
</dbReference>
<evidence type="ECO:0000256" key="5">
    <source>
        <dbReference type="ARBA" id="ARBA00023136"/>
    </source>
</evidence>
<organism evidence="8">
    <name type="scientific">hydrothermal vent metagenome</name>
    <dbReference type="NCBI Taxonomy" id="652676"/>
    <lineage>
        <taxon>unclassified sequences</taxon>
        <taxon>metagenomes</taxon>
        <taxon>ecological metagenomes</taxon>
    </lineage>
</organism>
<keyword evidence="7" id="KW-0175">Coiled coil</keyword>
<dbReference type="GO" id="GO:1990281">
    <property type="term" value="C:efflux pump complex"/>
    <property type="evidence" value="ECO:0007669"/>
    <property type="project" value="TreeGrafter"/>
</dbReference>
<proteinExistence type="predicted"/>
<name>A0A3B1DVH7_9ZZZZ</name>
<dbReference type="GO" id="GO:0015288">
    <property type="term" value="F:porin activity"/>
    <property type="evidence" value="ECO:0007669"/>
    <property type="project" value="TreeGrafter"/>
</dbReference>
<sequence>MKLTHTNKSNTLFAVGTSRFVKKCLSLMVCLTFISQLSGCRTSDVCCSNRSGISQDIETRMLKTVGPATCYDQSVFPPGVILEDGLTEDESVAIALWNNAAFQETLTQLGMVKGDLVQAGLLTNPQLTTFLPVGPKQWEWTLYIPIEALILRKQKIQLAEAECDRVGNELVQNGLNLIRDVRIAYANHQNAVDQSKLASEFIIVRKRIANIANKRVKAGDISELEAATARIDVARSQRDAARLQKNIDIAKNQLAMLMGVDHLEFSIASENLENEFRDSTEYDLDTLLSDALDSRPDLMAASSAIQSAQKRAKLSRWA</sequence>
<dbReference type="InterPro" id="IPR003423">
    <property type="entry name" value="OMP_efflux"/>
</dbReference>
<dbReference type="GO" id="GO:0015562">
    <property type="term" value="F:efflux transmembrane transporter activity"/>
    <property type="evidence" value="ECO:0007669"/>
    <property type="project" value="InterPro"/>
</dbReference>
<evidence type="ECO:0000256" key="1">
    <source>
        <dbReference type="ARBA" id="ARBA00004442"/>
    </source>
</evidence>
<keyword evidence="6" id="KW-0998">Cell outer membrane</keyword>
<keyword evidence="3" id="KW-1134">Transmembrane beta strand</keyword>
<dbReference type="Gene3D" id="1.20.1600.10">
    <property type="entry name" value="Outer membrane efflux proteins (OEP)"/>
    <property type="match status" value="1"/>
</dbReference>
<feature type="non-terminal residue" evidence="8">
    <location>
        <position position="318"/>
    </location>
</feature>
<dbReference type="AlphaFoldDB" id="A0A3B1DVH7"/>
<dbReference type="InterPro" id="IPR051906">
    <property type="entry name" value="TolC-like"/>
</dbReference>
<evidence type="ECO:0000256" key="7">
    <source>
        <dbReference type="SAM" id="Coils"/>
    </source>
</evidence>
<evidence type="ECO:0000256" key="2">
    <source>
        <dbReference type="ARBA" id="ARBA00022448"/>
    </source>
</evidence>
<evidence type="ECO:0000313" key="8">
    <source>
        <dbReference type="EMBL" id="VAX40903.1"/>
    </source>
</evidence>
<keyword evidence="4" id="KW-0812">Transmembrane</keyword>
<evidence type="ECO:0000256" key="3">
    <source>
        <dbReference type="ARBA" id="ARBA00022452"/>
    </source>
</evidence>
<dbReference type="Pfam" id="PF02321">
    <property type="entry name" value="OEP"/>
    <property type="match status" value="1"/>
</dbReference>
<comment type="subcellular location">
    <subcellularLocation>
        <location evidence="1">Cell outer membrane</location>
    </subcellularLocation>
</comment>
<accession>A0A3B1DVH7</accession>
<dbReference type="SUPFAM" id="SSF56954">
    <property type="entry name" value="Outer membrane efflux proteins (OEP)"/>
    <property type="match status" value="1"/>
</dbReference>
<evidence type="ECO:0000256" key="6">
    <source>
        <dbReference type="ARBA" id="ARBA00023237"/>
    </source>
</evidence>
<dbReference type="PANTHER" id="PTHR30026">
    <property type="entry name" value="OUTER MEMBRANE PROTEIN TOLC"/>
    <property type="match status" value="1"/>
</dbReference>
<protein>
    <submittedName>
        <fullName evidence="8">Uncharacterized protein</fullName>
    </submittedName>
</protein>
<dbReference type="EMBL" id="UOGL01000492">
    <property type="protein sequence ID" value="VAX40903.1"/>
    <property type="molecule type" value="Genomic_DNA"/>
</dbReference>